<evidence type="ECO:0000256" key="14">
    <source>
        <dbReference type="SAM" id="SignalP"/>
    </source>
</evidence>
<keyword evidence="7" id="KW-0479">Metal-binding</keyword>
<evidence type="ECO:0000256" key="10">
    <source>
        <dbReference type="ARBA" id="ARBA00023049"/>
    </source>
</evidence>
<keyword evidence="9" id="KW-0862">Zinc</keyword>
<feature type="signal peptide" evidence="14">
    <location>
        <begin position="1"/>
        <end position="27"/>
    </location>
</feature>
<accession>D6Y868</accession>
<keyword evidence="17" id="KW-0031">Aminopeptidase</keyword>
<comment type="cofactor">
    <cofactor evidence="2">
        <name>Zn(2+)</name>
        <dbReference type="ChEBI" id="CHEBI:29105"/>
    </cofactor>
</comment>
<dbReference type="CDD" id="cd09603">
    <property type="entry name" value="M1_APN_like"/>
    <property type="match status" value="1"/>
</dbReference>
<dbReference type="Gene3D" id="2.60.40.1730">
    <property type="entry name" value="tricorn interacting facor f3 domain"/>
    <property type="match status" value="1"/>
</dbReference>
<evidence type="ECO:0000256" key="11">
    <source>
        <dbReference type="ARBA" id="ARBA00029811"/>
    </source>
</evidence>
<evidence type="ECO:0000256" key="9">
    <source>
        <dbReference type="ARBA" id="ARBA00022833"/>
    </source>
</evidence>
<evidence type="ECO:0000256" key="5">
    <source>
        <dbReference type="ARBA" id="ARBA00015611"/>
    </source>
</evidence>
<evidence type="ECO:0000256" key="6">
    <source>
        <dbReference type="ARBA" id="ARBA00022670"/>
    </source>
</evidence>
<protein>
    <recommendedName>
        <fullName evidence="5">Aminopeptidase N</fullName>
        <ecNumber evidence="4">3.4.11.2</ecNumber>
    </recommendedName>
    <alternativeName>
        <fullName evidence="11">Alanine aminopeptidase</fullName>
    </alternativeName>
    <alternativeName>
        <fullName evidence="12">Lysyl aminopeptidase</fullName>
    </alternativeName>
</protein>
<organism evidence="17 18">
    <name type="scientific">Thermobispora bispora (strain ATCC 19993 / DSM 43833 / CBS 139.67 / JCM 10125 / KCTC 9307 / NBRC 14880 / R51)</name>
    <dbReference type="NCBI Taxonomy" id="469371"/>
    <lineage>
        <taxon>Bacteria</taxon>
        <taxon>Bacillati</taxon>
        <taxon>Actinomycetota</taxon>
        <taxon>Actinomycetes</taxon>
        <taxon>Streptosporangiales</taxon>
        <taxon>Streptosporangiaceae</taxon>
        <taxon>Thermobispora</taxon>
    </lineage>
</organism>
<evidence type="ECO:0000256" key="3">
    <source>
        <dbReference type="ARBA" id="ARBA00010136"/>
    </source>
</evidence>
<dbReference type="GO" id="GO:0008237">
    <property type="term" value="F:metallopeptidase activity"/>
    <property type="evidence" value="ECO:0007669"/>
    <property type="project" value="UniProtKB-KW"/>
</dbReference>
<keyword evidence="14" id="KW-0732">Signal</keyword>
<comment type="catalytic activity">
    <reaction evidence="1">
        <text>Release of an N-terminal amino acid, Xaa-|-Yaa- from a peptide, amide or arylamide. Xaa is preferably Ala, but may be most amino acids including Pro (slow action). When a terminal hydrophobic residue is followed by a prolyl residue, the two may be released as an intact Xaa-Pro dipeptide.</text>
        <dbReference type="EC" id="3.4.11.2"/>
    </reaction>
</comment>
<evidence type="ECO:0000256" key="2">
    <source>
        <dbReference type="ARBA" id="ARBA00001947"/>
    </source>
</evidence>
<dbReference type="EMBL" id="CP001874">
    <property type="protein sequence ID" value="ADG89804.1"/>
    <property type="molecule type" value="Genomic_DNA"/>
</dbReference>
<reference evidence="17 18" key="1">
    <citation type="submission" date="2010-01" db="EMBL/GenBank/DDBJ databases">
        <title>The complete genome of Thermobispora bispora DSM 43833.</title>
        <authorList>
            <consortium name="US DOE Joint Genome Institute (JGI-PGF)"/>
            <person name="Lucas S."/>
            <person name="Copeland A."/>
            <person name="Lapidus A."/>
            <person name="Glavina del Rio T."/>
            <person name="Dalin E."/>
            <person name="Tice H."/>
            <person name="Bruce D."/>
            <person name="Goodwin L."/>
            <person name="Pitluck S."/>
            <person name="Kyrpides N."/>
            <person name="Mavromatis K."/>
            <person name="Ivanova N."/>
            <person name="Mikhailova N."/>
            <person name="Chertkov O."/>
            <person name="Brettin T."/>
            <person name="Detter J.C."/>
            <person name="Han C."/>
            <person name="Larimer F."/>
            <person name="Land M."/>
            <person name="Hauser L."/>
            <person name="Markowitz V."/>
            <person name="Cheng J.-F."/>
            <person name="Hugenholtz P."/>
            <person name="Woyke T."/>
            <person name="Wu D."/>
            <person name="Jando M."/>
            <person name="Schneider S."/>
            <person name="Klenk H.-P."/>
            <person name="Eisen J.A."/>
        </authorList>
    </citation>
    <scope>NUCLEOTIDE SEQUENCE [LARGE SCALE GENOMIC DNA]</scope>
    <source>
        <strain evidence="18">ATCC 19993 / DSM 43833 / CBS 139.67 / JCM 10125 / KCTC 9307 / NBRC 14880 / R51</strain>
    </source>
</reference>
<evidence type="ECO:0000256" key="7">
    <source>
        <dbReference type="ARBA" id="ARBA00022723"/>
    </source>
</evidence>
<dbReference type="InterPro" id="IPR027268">
    <property type="entry name" value="Peptidase_M4/M1_CTD_sf"/>
</dbReference>
<dbReference type="EC" id="3.4.11.2" evidence="4"/>
<dbReference type="eggNOG" id="COG0308">
    <property type="taxonomic scope" value="Bacteria"/>
</dbReference>
<dbReference type="Gene3D" id="1.10.390.10">
    <property type="entry name" value="Neutral Protease Domain 2"/>
    <property type="match status" value="1"/>
</dbReference>
<dbReference type="STRING" id="469371.Tbis_3110"/>
<dbReference type="PANTHER" id="PTHR11533">
    <property type="entry name" value="PROTEASE M1 ZINC METALLOPROTEASE"/>
    <property type="match status" value="1"/>
</dbReference>
<dbReference type="InterPro" id="IPR045357">
    <property type="entry name" value="Aminopeptidase_N-like_N"/>
</dbReference>
<evidence type="ECO:0000313" key="17">
    <source>
        <dbReference type="EMBL" id="ADG89804.1"/>
    </source>
</evidence>
<dbReference type="InterPro" id="IPR014782">
    <property type="entry name" value="Peptidase_M1_dom"/>
</dbReference>
<keyword evidence="8" id="KW-0378">Hydrolase</keyword>
<feature type="chain" id="PRO_5003091223" description="Aminopeptidase N" evidence="14">
    <location>
        <begin position="28"/>
        <end position="499"/>
    </location>
</feature>
<feature type="domain" description="Aminopeptidase N-like N-terminal" evidence="16">
    <location>
        <begin position="89"/>
        <end position="261"/>
    </location>
</feature>
<evidence type="ECO:0000256" key="1">
    <source>
        <dbReference type="ARBA" id="ARBA00000098"/>
    </source>
</evidence>
<evidence type="ECO:0000256" key="12">
    <source>
        <dbReference type="ARBA" id="ARBA00031533"/>
    </source>
</evidence>
<comment type="similarity">
    <text evidence="3">Belongs to the peptidase M1 family.</text>
</comment>
<evidence type="ECO:0000256" key="4">
    <source>
        <dbReference type="ARBA" id="ARBA00012564"/>
    </source>
</evidence>
<proteinExistence type="inferred from homology"/>
<keyword evidence="6" id="KW-0645">Protease</keyword>
<dbReference type="InterPro" id="IPR001930">
    <property type="entry name" value="Peptidase_M1"/>
</dbReference>
<keyword evidence="18" id="KW-1185">Reference proteome</keyword>
<dbReference type="PANTHER" id="PTHR11533:SF297">
    <property type="entry name" value="AMINOPEPTIDASE N"/>
    <property type="match status" value="1"/>
</dbReference>
<dbReference type="SUPFAM" id="SSF55486">
    <property type="entry name" value="Metalloproteases ('zincins'), catalytic domain"/>
    <property type="match status" value="1"/>
</dbReference>
<dbReference type="PROSITE" id="PS51257">
    <property type="entry name" value="PROKAR_LIPOPROTEIN"/>
    <property type="match status" value="1"/>
</dbReference>
<dbReference type="OrthoDB" id="100605at2"/>
<dbReference type="PRINTS" id="PR00756">
    <property type="entry name" value="ALADIPTASE"/>
</dbReference>
<sequence>MCAAIRHRRSLRVTLCLASLGAAVACAASQGAATTASPGAVATAAPSAKAVATPGTAVTPAGKPPTVGAPGIGDPDFPFDGNGGYDVRHYTLKLSYDPATRRLAGSAIVKAKAVQDLDAFNLDLRGLRVDRVTVDGTPAGFRREGDELVIQPAARIAKGARFTVQVDYGGEPQPIREDASLGVYGFIATTDGSFVTNEPNGAKTWFPSNDHPADKATFTFEITVPDGVTAIANGELVAERKAGDGKKTFVWRERHPMATYLATMMTGKFEVRTGTTGKGIPIYTAVDPAFRGSLGYLYEETKRLTDHWTTVFGPYPFSSTGGVIDNFTAGYALEVQTKPVYGGFVPRTGTIAHELAHQWFGNSVTIARWRDLWLNEGFATYAEWLWSEHRGEATTDQIFRQYYTQASDQIWRHPPAVARPNNLFHASVYKRGAMTLHVLRRTIGDEKFFRLIREWTGANRHGNVTTEQFIRLAEEISGKRLQELFDAWLYQPGRPAQVP</sequence>
<evidence type="ECO:0000256" key="13">
    <source>
        <dbReference type="SAM" id="MobiDB-lite"/>
    </source>
</evidence>
<dbReference type="GO" id="GO:0008270">
    <property type="term" value="F:zinc ion binding"/>
    <property type="evidence" value="ECO:0007669"/>
    <property type="project" value="InterPro"/>
</dbReference>
<gene>
    <name evidence="17" type="ordered locus">Tbis_3110</name>
</gene>
<evidence type="ECO:0000259" key="15">
    <source>
        <dbReference type="Pfam" id="PF01433"/>
    </source>
</evidence>
<evidence type="ECO:0000313" key="18">
    <source>
        <dbReference type="Proteomes" id="UP000006640"/>
    </source>
</evidence>
<dbReference type="AlphaFoldDB" id="D6Y868"/>
<dbReference type="GO" id="GO:0006508">
    <property type="term" value="P:proteolysis"/>
    <property type="evidence" value="ECO:0007669"/>
    <property type="project" value="UniProtKB-KW"/>
</dbReference>
<dbReference type="KEGG" id="tbi:Tbis_3110"/>
<feature type="region of interest" description="Disordered" evidence="13">
    <location>
        <begin position="53"/>
        <end position="75"/>
    </location>
</feature>
<dbReference type="InterPro" id="IPR042097">
    <property type="entry name" value="Aminopeptidase_N-like_N_sf"/>
</dbReference>
<dbReference type="Proteomes" id="UP000006640">
    <property type="component" value="Chromosome"/>
</dbReference>
<dbReference type="GO" id="GO:0016285">
    <property type="term" value="F:alanyl aminopeptidase activity"/>
    <property type="evidence" value="ECO:0007669"/>
    <property type="project" value="UniProtKB-EC"/>
</dbReference>
<dbReference type="HOGENOM" id="CLU_014298_2_0_11"/>
<dbReference type="Pfam" id="PF01433">
    <property type="entry name" value="Peptidase_M1"/>
    <property type="match status" value="1"/>
</dbReference>
<dbReference type="SUPFAM" id="SSF63737">
    <property type="entry name" value="Leukotriene A4 hydrolase N-terminal domain"/>
    <property type="match status" value="1"/>
</dbReference>
<dbReference type="Pfam" id="PF17900">
    <property type="entry name" value="Peptidase_M1_N"/>
    <property type="match status" value="1"/>
</dbReference>
<dbReference type="InterPro" id="IPR050344">
    <property type="entry name" value="Peptidase_M1_aminopeptidases"/>
</dbReference>
<feature type="domain" description="Peptidase M1 membrane alanine aminopeptidase" evidence="15">
    <location>
        <begin position="350"/>
        <end position="488"/>
    </location>
</feature>
<keyword evidence="10" id="KW-0482">Metalloprotease</keyword>
<name>D6Y868_THEBD</name>
<evidence type="ECO:0000256" key="8">
    <source>
        <dbReference type="ARBA" id="ARBA00022801"/>
    </source>
</evidence>
<evidence type="ECO:0000259" key="16">
    <source>
        <dbReference type="Pfam" id="PF17900"/>
    </source>
</evidence>
<dbReference type="RefSeq" id="WP_013133337.1">
    <property type="nucleotide sequence ID" value="NC_014165.1"/>
</dbReference>